<sequence length="93" mass="10477">MNRVMFIHFFPSARTLPRTGVGKLREERHLFPGFRDSSYLFVYAGPPGDKGMADCSTLSRTGGVLLAKYAKAHYTLAKMLSSFYLKRLKLISS</sequence>
<evidence type="ECO:0000313" key="2">
    <source>
        <dbReference type="Proteomes" id="UP000299102"/>
    </source>
</evidence>
<dbReference type="Proteomes" id="UP000299102">
    <property type="component" value="Unassembled WGS sequence"/>
</dbReference>
<reference evidence="1 2" key="1">
    <citation type="journal article" date="2019" name="Commun. Biol.">
        <title>The bagworm genome reveals a unique fibroin gene that provides high tensile strength.</title>
        <authorList>
            <person name="Kono N."/>
            <person name="Nakamura H."/>
            <person name="Ohtoshi R."/>
            <person name="Tomita M."/>
            <person name="Numata K."/>
            <person name="Arakawa K."/>
        </authorList>
    </citation>
    <scope>NUCLEOTIDE SEQUENCE [LARGE SCALE GENOMIC DNA]</scope>
</reference>
<dbReference type="AlphaFoldDB" id="A0A4C1VVC5"/>
<gene>
    <name evidence="1" type="ORF">EVAR_40558_1</name>
</gene>
<dbReference type="EMBL" id="BGZK01000430">
    <property type="protein sequence ID" value="GBP43118.1"/>
    <property type="molecule type" value="Genomic_DNA"/>
</dbReference>
<evidence type="ECO:0000313" key="1">
    <source>
        <dbReference type="EMBL" id="GBP43118.1"/>
    </source>
</evidence>
<protein>
    <submittedName>
        <fullName evidence="1">Uncharacterized protein</fullName>
    </submittedName>
</protein>
<organism evidence="1 2">
    <name type="scientific">Eumeta variegata</name>
    <name type="common">Bagworm moth</name>
    <name type="synonym">Eumeta japonica</name>
    <dbReference type="NCBI Taxonomy" id="151549"/>
    <lineage>
        <taxon>Eukaryota</taxon>
        <taxon>Metazoa</taxon>
        <taxon>Ecdysozoa</taxon>
        <taxon>Arthropoda</taxon>
        <taxon>Hexapoda</taxon>
        <taxon>Insecta</taxon>
        <taxon>Pterygota</taxon>
        <taxon>Neoptera</taxon>
        <taxon>Endopterygota</taxon>
        <taxon>Lepidoptera</taxon>
        <taxon>Glossata</taxon>
        <taxon>Ditrysia</taxon>
        <taxon>Tineoidea</taxon>
        <taxon>Psychidae</taxon>
        <taxon>Oiketicinae</taxon>
        <taxon>Eumeta</taxon>
    </lineage>
</organism>
<comment type="caution">
    <text evidence="1">The sequence shown here is derived from an EMBL/GenBank/DDBJ whole genome shotgun (WGS) entry which is preliminary data.</text>
</comment>
<keyword evidence="2" id="KW-1185">Reference proteome</keyword>
<proteinExistence type="predicted"/>
<name>A0A4C1VVC5_EUMVA</name>
<accession>A0A4C1VVC5</accession>